<dbReference type="PANTHER" id="PTHR30619">
    <property type="entry name" value="DNA INTERNALIZATION/COMPETENCE PROTEIN COMEC/REC2"/>
    <property type="match status" value="1"/>
</dbReference>
<dbReference type="InterPro" id="IPR001279">
    <property type="entry name" value="Metallo-B-lactamas"/>
</dbReference>
<dbReference type="PANTHER" id="PTHR30619:SF1">
    <property type="entry name" value="RECOMBINATION PROTEIN 2"/>
    <property type="match status" value="1"/>
</dbReference>
<dbReference type="InterPro" id="IPR036866">
    <property type="entry name" value="RibonucZ/Hydroxyglut_hydro"/>
</dbReference>
<dbReference type="SMART" id="SM00849">
    <property type="entry name" value="Lactamase_B"/>
    <property type="match status" value="1"/>
</dbReference>
<evidence type="ECO:0000259" key="1">
    <source>
        <dbReference type="SMART" id="SM00849"/>
    </source>
</evidence>
<dbReference type="RefSeq" id="WP_021216914.1">
    <property type="nucleotide sequence ID" value="NZ_CP158373.1"/>
</dbReference>
<dbReference type="AlphaFoldDB" id="A0AAU7Y798"/>
<protein>
    <submittedName>
        <fullName evidence="2">MBL fold metallo-hydrolase</fullName>
    </submittedName>
</protein>
<dbReference type="SUPFAM" id="SSF56281">
    <property type="entry name" value="Metallo-hydrolase/oxidoreductase"/>
    <property type="match status" value="1"/>
</dbReference>
<name>A0AAU7Y798_9PSED</name>
<dbReference type="Pfam" id="PF00753">
    <property type="entry name" value="Lactamase_B"/>
    <property type="match status" value="1"/>
</dbReference>
<reference evidence="2" key="1">
    <citation type="submission" date="2023-08" db="EMBL/GenBank/DDBJ databases">
        <title>Increased levels of nutrients transform a symbiont into a lethal pathobiont.</title>
        <authorList>
            <person name="Lachnit T."/>
            <person name="Ulrich L."/>
            <person name="Willmer F.M."/>
            <person name="Hasenbein T."/>
            <person name="Steiner L.X."/>
            <person name="Wolters M."/>
            <person name="Herbst E.M."/>
            <person name="Deines P."/>
        </authorList>
    </citation>
    <scope>NUCLEOTIDE SEQUENCE</scope>
    <source>
        <strain evidence="2">T3</strain>
    </source>
</reference>
<evidence type="ECO:0000313" key="2">
    <source>
        <dbReference type="EMBL" id="XBY65833.1"/>
    </source>
</evidence>
<dbReference type="EMBL" id="CP158373">
    <property type="protein sequence ID" value="XBY65833.1"/>
    <property type="molecule type" value="Genomic_DNA"/>
</dbReference>
<dbReference type="Gene3D" id="3.60.15.10">
    <property type="entry name" value="Ribonuclease Z/Hydroxyacylglutathione hydrolase-like"/>
    <property type="match status" value="1"/>
</dbReference>
<organism evidence="2">
    <name type="scientific">Pseudomonas solani</name>
    <dbReference type="NCBI Taxonomy" id="2731552"/>
    <lineage>
        <taxon>Bacteria</taxon>
        <taxon>Pseudomonadati</taxon>
        <taxon>Pseudomonadota</taxon>
        <taxon>Gammaproteobacteria</taxon>
        <taxon>Pseudomonadales</taxon>
        <taxon>Pseudomonadaceae</taxon>
        <taxon>Pseudomonas</taxon>
    </lineage>
</organism>
<accession>A0AAU7Y798</accession>
<dbReference type="InterPro" id="IPR052159">
    <property type="entry name" value="Competence_DNA_uptake"/>
</dbReference>
<proteinExistence type="predicted"/>
<gene>
    <name evidence="2" type="ORF">ABS648_08730</name>
</gene>
<sequence>MTTTAAVLAVDLANVYDAPKGGKLLYTLAWGDYVDVLEVTDTHLRIATHTYQERSDGSILPVATEAWLVPPKSARRANGGRLKPADLVLPRAENRVLKVNFVDVQQGDGAVVESPGGKVMLVDGGDNQMFARYLAARYRGTSDDAPRPIDCILVTHGDADHFSGLTQIQRSETNAEPRKRLFIEPRRIYHNGLVKRSKSGRKETELLGPTLDADGLKLLTPLLDSPLQVPAEEMNTDFRAWRKALEAWQARAERLGSAPIEFRRLSQGQHDAFDFLRDEGLDVQVLGPLLSESGGASGLPFLGSPPSGPRIGHESLDIGAEGFAGYSASHTINGHSIVFRLRYGGFSYLFCGDLNDEAGRTLARQHDKGEIDLRAELFKVPHHGSADFSGGFFKRVEPIVNIVSSGDDPMNEYIHPRATLMGALGRYSRVDEPLVFVTELVAFFRLEGWAHLSDKEKAEKRGDFYAFSRSAYGLVKTRTDGKRLLVYTDSGKAELKEAYCYELDAEGVPRPAVVIKV</sequence>
<feature type="domain" description="Metallo-beta-lactamase" evidence="1">
    <location>
        <begin position="106"/>
        <end position="392"/>
    </location>
</feature>